<feature type="compositionally biased region" description="Basic residues" evidence="1">
    <location>
        <begin position="1"/>
        <end position="11"/>
    </location>
</feature>
<dbReference type="Proteomes" id="UP000799424">
    <property type="component" value="Unassembled WGS sequence"/>
</dbReference>
<dbReference type="EMBL" id="MU006223">
    <property type="protein sequence ID" value="KAF2827891.1"/>
    <property type="molecule type" value="Genomic_DNA"/>
</dbReference>
<name>A0A6A7A3L6_9PLEO</name>
<proteinExistence type="predicted"/>
<feature type="region of interest" description="Disordered" evidence="1">
    <location>
        <begin position="1"/>
        <end position="26"/>
    </location>
</feature>
<reference evidence="2" key="1">
    <citation type="journal article" date="2020" name="Stud. Mycol.">
        <title>101 Dothideomycetes genomes: a test case for predicting lifestyles and emergence of pathogens.</title>
        <authorList>
            <person name="Haridas S."/>
            <person name="Albert R."/>
            <person name="Binder M."/>
            <person name="Bloem J."/>
            <person name="Labutti K."/>
            <person name="Salamov A."/>
            <person name="Andreopoulos B."/>
            <person name="Baker S."/>
            <person name="Barry K."/>
            <person name="Bills G."/>
            <person name="Bluhm B."/>
            <person name="Cannon C."/>
            <person name="Castanera R."/>
            <person name="Culley D."/>
            <person name="Daum C."/>
            <person name="Ezra D."/>
            <person name="Gonzalez J."/>
            <person name="Henrissat B."/>
            <person name="Kuo A."/>
            <person name="Liang C."/>
            <person name="Lipzen A."/>
            <person name="Lutzoni F."/>
            <person name="Magnuson J."/>
            <person name="Mondo S."/>
            <person name="Nolan M."/>
            <person name="Ohm R."/>
            <person name="Pangilinan J."/>
            <person name="Park H.-J."/>
            <person name="Ramirez L."/>
            <person name="Alfaro M."/>
            <person name="Sun H."/>
            <person name="Tritt A."/>
            <person name="Yoshinaga Y."/>
            <person name="Zwiers L.-H."/>
            <person name="Turgeon B."/>
            <person name="Goodwin S."/>
            <person name="Spatafora J."/>
            <person name="Crous P."/>
            <person name="Grigoriev I."/>
        </authorList>
    </citation>
    <scope>NUCLEOTIDE SEQUENCE</scope>
    <source>
        <strain evidence="2">CBS 113818</strain>
    </source>
</reference>
<evidence type="ECO:0000313" key="3">
    <source>
        <dbReference type="Proteomes" id="UP000799424"/>
    </source>
</evidence>
<protein>
    <submittedName>
        <fullName evidence="2">Uncharacterized protein</fullName>
    </submittedName>
</protein>
<organism evidence="2 3">
    <name type="scientific">Ophiobolus disseminans</name>
    <dbReference type="NCBI Taxonomy" id="1469910"/>
    <lineage>
        <taxon>Eukaryota</taxon>
        <taxon>Fungi</taxon>
        <taxon>Dikarya</taxon>
        <taxon>Ascomycota</taxon>
        <taxon>Pezizomycotina</taxon>
        <taxon>Dothideomycetes</taxon>
        <taxon>Pleosporomycetidae</taxon>
        <taxon>Pleosporales</taxon>
        <taxon>Pleosporineae</taxon>
        <taxon>Phaeosphaeriaceae</taxon>
        <taxon>Ophiobolus</taxon>
    </lineage>
</organism>
<gene>
    <name evidence="2" type="ORF">CC86DRAFT_201600</name>
</gene>
<evidence type="ECO:0000256" key="1">
    <source>
        <dbReference type="SAM" id="MobiDB-lite"/>
    </source>
</evidence>
<keyword evidence="3" id="KW-1185">Reference proteome</keyword>
<dbReference type="AlphaFoldDB" id="A0A6A7A3L6"/>
<evidence type="ECO:0000313" key="2">
    <source>
        <dbReference type="EMBL" id="KAF2827891.1"/>
    </source>
</evidence>
<sequence length="195" mass="21644">MHRWLPSRQRRTSSDEPQAPSRTSLRLCTPKRPKSRANCHSSTRTVVWPCARRAAQRTGACQRHTSLWSFYCSFQCHYAVEGATAHDMSLSLDRHALVFSVSPACLSCQYVPSRSLAAVPLSLLRRTCSAASPLLLDRPVLHTGLSSTLPKADSLSLVSWTVIANPSLNWLLSLIGRTITPSPATCKLCPRHRLR</sequence>
<accession>A0A6A7A3L6</accession>